<keyword evidence="7" id="KW-1133">Transmembrane helix</keyword>
<evidence type="ECO:0000256" key="5">
    <source>
        <dbReference type="PIRSR" id="PIRSR000137-1"/>
    </source>
</evidence>
<dbReference type="PANTHER" id="PTHR11552">
    <property type="entry name" value="GLUCOSE-METHANOL-CHOLINE GMC OXIDOREDUCTASE"/>
    <property type="match status" value="1"/>
</dbReference>
<feature type="active site" description="Proton acceptor" evidence="5">
    <location>
        <position position="616"/>
    </location>
</feature>
<reference evidence="9" key="1">
    <citation type="submission" date="2023-03" db="EMBL/GenBank/DDBJ databases">
        <title>Massive genome expansion in bonnet fungi (Mycena s.s.) driven by repeated elements and novel gene families across ecological guilds.</title>
        <authorList>
            <consortium name="Lawrence Berkeley National Laboratory"/>
            <person name="Harder C.B."/>
            <person name="Miyauchi S."/>
            <person name="Viragh M."/>
            <person name="Kuo A."/>
            <person name="Thoen E."/>
            <person name="Andreopoulos B."/>
            <person name="Lu D."/>
            <person name="Skrede I."/>
            <person name="Drula E."/>
            <person name="Henrissat B."/>
            <person name="Morin E."/>
            <person name="Kohler A."/>
            <person name="Barry K."/>
            <person name="LaButti K."/>
            <person name="Morin E."/>
            <person name="Salamov A."/>
            <person name="Lipzen A."/>
            <person name="Mereny Z."/>
            <person name="Hegedus B."/>
            <person name="Baldrian P."/>
            <person name="Stursova M."/>
            <person name="Weitz H."/>
            <person name="Taylor A."/>
            <person name="Grigoriev I.V."/>
            <person name="Nagy L.G."/>
            <person name="Martin F."/>
            <person name="Kauserud H."/>
        </authorList>
    </citation>
    <scope>NUCLEOTIDE SEQUENCE</scope>
    <source>
        <strain evidence="9">CBHHK173m</strain>
    </source>
</reference>
<proteinExistence type="inferred from homology"/>
<dbReference type="PIRSF" id="PIRSF000137">
    <property type="entry name" value="Alcohol_oxidase"/>
    <property type="match status" value="1"/>
</dbReference>
<dbReference type="Gene3D" id="3.30.560.10">
    <property type="entry name" value="Glucose Oxidase, domain 3"/>
    <property type="match status" value="1"/>
</dbReference>
<dbReference type="AlphaFoldDB" id="A0AAD6TKU3"/>
<evidence type="ECO:0000256" key="2">
    <source>
        <dbReference type="ARBA" id="ARBA00010790"/>
    </source>
</evidence>
<dbReference type="GO" id="GO:0050660">
    <property type="term" value="F:flavin adenine dinucleotide binding"/>
    <property type="evidence" value="ECO:0007669"/>
    <property type="project" value="InterPro"/>
</dbReference>
<dbReference type="Pfam" id="PF05199">
    <property type="entry name" value="GMC_oxred_C"/>
    <property type="match status" value="1"/>
</dbReference>
<gene>
    <name evidence="9" type="ORF">B0H15DRAFT_794219</name>
</gene>
<evidence type="ECO:0000259" key="8">
    <source>
        <dbReference type="PROSITE" id="PS00624"/>
    </source>
</evidence>
<evidence type="ECO:0000313" key="10">
    <source>
        <dbReference type="Proteomes" id="UP001222325"/>
    </source>
</evidence>
<dbReference type="SUPFAM" id="SSF51905">
    <property type="entry name" value="FAD/NAD(P)-binding domain"/>
    <property type="match status" value="1"/>
</dbReference>
<dbReference type="InterPro" id="IPR012132">
    <property type="entry name" value="GMC_OxRdtase"/>
</dbReference>
<name>A0AAD6TKU3_9AGAR</name>
<comment type="similarity">
    <text evidence="2">Belongs to the GMC oxidoreductase family.</text>
</comment>
<keyword evidence="3" id="KW-0285">Flavoprotein</keyword>
<keyword evidence="7" id="KW-0812">Transmembrane</keyword>
<feature type="binding site" evidence="6">
    <location>
        <begin position="77"/>
        <end position="78"/>
    </location>
    <ligand>
        <name>FAD</name>
        <dbReference type="ChEBI" id="CHEBI:57692"/>
    </ligand>
</feature>
<dbReference type="Pfam" id="PF00732">
    <property type="entry name" value="GMC_oxred_N"/>
    <property type="match status" value="1"/>
</dbReference>
<feature type="transmembrane region" description="Helical" evidence="7">
    <location>
        <begin position="20"/>
        <end position="39"/>
    </location>
</feature>
<feature type="domain" description="Glucose-methanol-choline oxidoreductase N-terminal" evidence="8">
    <location>
        <begin position="333"/>
        <end position="347"/>
    </location>
</feature>
<dbReference type="SUPFAM" id="SSF54373">
    <property type="entry name" value="FAD-linked reductases, C-terminal domain"/>
    <property type="match status" value="1"/>
</dbReference>
<dbReference type="GO" id="GO:0016614">
    <property type="term" value="F:oxidoreductase activity, acting on CH-OH group of donors"/>
    <property type="evidence" value="ECO:0007669"/>
    <property type="project" value="InterPro"/>
</dbReference>
<comment type="cofactor">
    <cofactor evidence="1 6">
        <name>FAD</name>
        <dbReference type="ChEBI" id="CHEBI:57692"/>
    </cofactor>
</comment>
<organism evidence="9 10">
    <name type="scientific">Mycena belliarum</name>
    <dbReference type="NCBI Taxonomy" id="1033014"/>
    <lineage>
        <taxon>Eukaryota</taxon>
        <taxon>Fungi</taxon>
        <taxon>Dikarya</taxon>
        <taxon>Basidiomycota</taxon>
        <taxon>Agaricomycotina</taxon>
        <taxon>Agaricomycetes</taxon>
        <taxon>Agaricomycetidae</taxon>
        <taxon>Agaricales</taxon>
        <taxon>Marasmiineae</taxon>
        <taxon>Mycenaceae</taxon>
        <taxon>Mycena</taxon>
    </lineage>
</organism>
<dbReference type="Proteomes" id="UP001222325">
    <property type="component" value="Unassembled WGS sequence"/>
</dbReference>
<evidence type="ECO:0000256" key="3">
    <source>
        <dbReference type="ARBA" id="ARBA00022630"/>
    </source>
</evidence>
<protein>
    <recommendedName>
        <fullName evidence="8">Glucose-methanol-choline oxidoreductase N-terminal domain-containing protein</fullName>
    </recommendedName>
</protein>
<accession>A0AAD6TKU3</accession>
<evidence type="ECO:0000256" key="7">
    <source>
        <dbReference type="SAM" id="Phobius"/>
    </source>
</evidence>
<dbReference type="PROSITE" id="PS00624">
    <property type="entry name" value="GMC_OXRED_2"/>
    <property type="match status" value="1"/>
</dbReference>
<comment type="caution">
    <text evidence="9">The sequence shown here is derived from an EMBL/GenBank/DDBJ whole genome shotgun (WGS) entry which is preliminary data.</text>
</comment>
<keyword evidence="10" id="KW-1185">Reference proteome</keyword>
<dbReference type="InterPro" id="IPR007867">
    <property type="entry name" value="GMC_OxRtase_C"/>
</dbReference>
<evidence type="ECO:0000256" key="6">
    <source>
        <dbReference type="PIRSR" id="PIRSR000137-2"/>
    </source>
</evidence>
<evidence type="ECO:0000256" key="4">
    <source>
        <dbReference type="ARBA" id="ARBA00022827"/>
    </source>
</evidence>
<feature type="binding site" evidence="6">
    <location>
        <position position="292"/>
    </location>
    <ligand>
        <name>FAD</name>
        <dbReference type="ChEBI" id="CHEBI:57692"/>
    </ligand>
</feature>
<keyword evidence="7" id="KW-0472">Membrane</keyword>
<dbReference type="Gene3D" id="3.50.50.60">
    <property type="entry name" value="FAD/NAD(P)-binding domain"/>
    <property type="match status" value="1"/>
</dbReference>
<sequence length="637" mass="69772">MSDSVVKLIERFRGLLASRPRLWGSATVAALLLVLRFGFAKKKARKYIVDLSTVGSAVAGDAWQACDYDVIVVGGGTSGCVLAARLSEDPSIRVLVLEAGGSGRALPLTRIPSGYGSLFWSKHTYGFRTEPQVHAKGQQRTFPRAKMLGGCSSINAQMAQYGAPGDFDEWAALMGDDSWAWKNFQRYFVKLEKYLPDAAYPAVDTSERGNAGPVRVGYFNRVSEHSKAFLKACAEVGIPLVADFNTSKGPIGASRVMTYVSPKGERVSSETAYLTEDVLARPNLKVAIHAQVTRVLFEQVNGATRAVGVEFAKSVMGPRYRARARKEVVVCGGAIHSPHILMLSGVGPAKQLQEHGIPVVHDVPGVGANLVDHPVLDLYLRDKLESSVRILRPRGLVDAMKLFRELGRYQMFGTGILATNFGESAAFVRSDDPVLFPEYTQKLEDSTSGPSSPDLELFCTPMAYKDHGKIMFDMHTYALHCYLVRPTSRGAVLLKSADPWVLPSIDPNYLQTPDDLEKLVRGFRLLLKIAHAPALDAFLDHSDTNPLLDHAAHRKTDEELRELVRERVETVYHPASTCRMAPQEQGGVVDARLRVYGLAGLRVCDASVFPWIVSGHTAGACFALGEKLAEEMKTEIK</sequence>
<keyword evidence="4 6" id="KW-0274">FAD</keyword>
<dbReference type="EMBL" id="JARJCN010000158">
    <property type="protein sequence ID" value="KAJ7066868.1"/>
    <property type="molecule type" value="Genomic_DNA"/>
</dbReference>
<dbReference type="PANTHER" id="PTHR11552:SF147">
    <property type="entry name" value="CHOLINE DEHYDROGENASE, MITOCHONDRIAL"/>
    <property type="match status" value="1"/>
</dbReference>
<evidence type="ECO:0000313" key="9">
    <source>
        <dbReference type="EMBL" id="KAJ7066868.1"/>
    </source>
</evidence>
<dbReference type="InterPro" id="IPR000172">
    <property type="entry name" value="GMC_OxRdtase_N"/>
</dbReference>
<dbReference type="InterPro" id="IPR036188">
    <property type="entry name" value="FAD/NAD-bd_sf"/>
</dbReference>
<evidence type="ECO:0000256" key="1">
    <source>
        <dbReference type="ARBA" id="ARBA00001974"/>
    </source>
</evidence>
<feature type="active site" description="Proton donor" evidence="5">
    <location>
        <position position="573"/>
    </location>
</feature>